<dbReference type="Gene3D" id="3.40.50.2300">
    <property type="match status" value="1"/>
</dbReference>
<protein>
    <submittedName>
        <fullName evidence="7">Two-component system response regulator YesN</fullName>
    </submittedName>
</protein>
<dbReference type="InterPro" id="IPR020449">
    <property type="entry name" value="Tscrpt_reg_AraC-type_HTH"/>
</dbReference>
<dbReference type="InterPro" id="IPR018062">
    <property type="entry name" value="HTH_AraC-typ_CS"/>
</dbReference>
<dbReference type="Gene3D" id="1.10.10.60">
    <property type="entry name" value="Homeodomain-like"/>
    <property type="match status" value="2"/>
</dbReference>
<dbReference type="InterPro" id="IPR011006">
    <property type="entry name" value="CheY-like_superfamily"/>
</dbReference>
<dbReference type="InterPro" id="IPR018060">
    <property type="entry name" value="HTH_AraC"/>
</dbReference>
<keyword evidence="2" id="KW-0238">DNA-binding</keyword>
<dbReference type="InterPro" id="IPR001789">
    <property type="entry name" value="Sig_transdc_resp-reg_receiver"/>
</dbReference>
<comment type="caution">
    <text evidence="7">The sequence shown here is derived from an EMBL/GenBank/DDBJ whole genome shotgun (WGS) entry which is preliminary data.</text>
</comment>
<proteinExistence type="predicted"/>
<feature type="domain" description="Response regulatory" evidence="6">
    <location>
        <begin position="2"/>
        <end position="118"/>
    </location>
</feature>
<name>A0A3D9HZ18_9BACL</name>
<evidence type="ECO:0000313" key="7">
    <source>
        <dbReference type="EMBL" id="RED54670.1"/>
    </source>
</evidence>
<evidence type="ECO:0000256" key="2">
    <source>
        <dbReference type="ARBA" id="ARBA00023125"/>
    </source>
</evidence>
<dbReference type="PROSITE" id="PS01124">
    <property type="entry name" value="HTH_ARAC_FAMILY_2"/>
    <property type="match status" value="1"/>
</dbReference>
<dbReference type="PANTHER" id="PTHR43280">
    <property type="entry name" value="ARAC-FAMILY TRANSCRIPTIONAL REGULATOR"/>
    <property type="match status" value="1"/>
</dbReference>
<dbReference type="InterPro" id="IPR009057">
    <property type="entry name" value="Homeodomain-like_sf"/>
</dbReference>
<evidence type="ECO:0000256" key="1">
    <source>
        <dbReference type="ARBA" id="ARBA00023015"/>
    </source>
</evidence>
<keyword evidence="1" id="KW-0805">Transcription regulation</keyword>
<dbReference type="GO" id="GO:0043565">
    <property type="term" value="F:sequence-specific DNA binding"/>
    <property type="evidence" value="ECO:0007669"/>
    <property type="project" value="InterPro"/>
</dbReference>
<evidence type="ECO:0000313" key="8">
    <source>
        <dbReference type="Proteomes" id="UP000256977"/>
    </source>
</evidence>
<feature type="modified residue" description="4-aspartylphosphate" evidence="4">
    <location>
        <position position="53"/>
    </location>
</feature>
<evidence type="ECO:0000259" key="5">
    <source>
        <dbReference type="PROSITE" id="PS01124"/>
    </source>
</evidence>
<evidence type="ECO:0000259" key="6">
    <source>
        <dbReference type="PROSITE" id="PS50110"/>
    </source>
</evidence>
<evidence type="ECO:0000256" key="4">
    <source>
        <dbReference type="PROSITE-ProRule" id="PRU00169"/>
    </source>
</evidence>
<sequence length="395" mass="44750">MNILVVDDESVIRSGIERTIRNQFPEHGVFLAGSPEGAVDLLKTETIDLVLTDVLMPGMTGLELMEISRKSHAHVKWVVISAYSEFAYAREAVRLGAKDYLLKPIGKDSLIQLIAKLGEEIAEENTRNQETHLLKSNLRLLREAVFARWASGLDLGGIDLKPFIENHPSFHLVMVRMESERDMKLEHFIVENVLTELIESEGSGFVASIDAKSLLGLVTLREEGSPHRIVDQLRSHLKRYLKAPFQVQHTDRLSDFRQVPAEMQRMRKAAATQVYDHYASGGDQAIEVALQYIAGHYAADLSLEKVASIVYLNPIYFSQLFKQKTGNGFKDYITQLRLERAMELLRESELKIADISERVGYPDMRHFSQIFRKKSGLTPSEYRQNANGAIPVEQE</sequence>
<dbReference type="Pfam" id="PF00072">
    <property type="entry name" value="Response_reg"/>
    <property type="match status" value="1"/>
</dbReference>
<keyword evidence="8" id="KW-1185">Reference proteome</keyword>
<dbReference type="GO" id="GO:0003700">
    <property type="term" value="F:DNA-binding transcription factor activity"/>
    <property type="evidence" value="ECO:0007669"/>
    <property type="project" value="InterPro"/>
</dbReference>
<dbReference type="SUPFAM" id="SSF52172">
    <property type="entry name" value="CheY-like"/>
    <property type="match status" value="1"/>
</dbReference>
<dbReference type="GO" id="GO:0000160">
    <property type="term" value="P:phosphorelay signal transduction system"/>
    <property type="evidence" value="ECO:0007669"/>
    <property type="project" value="InterPro"/>
</dbReference>
<accession>A0A3D9HZ18</accession>
<dbReference type="RefSeq" id="WP_116065422.1">
    <property type="nucleotide sequence ID" value="NZ_QRDZ01000047.1"/>
</dbReference>
<dbReference type="Proteomes" id="UP000256977">
    <property type="component" value="Unassembled WGS sequence"/>
</dbReference>
<dbReference type="CDD" id="cd17536">
    <property type="entry name" value="REC_YesN-like"/>
    <property type="match status" value="1"/>
</dbReference>
<dbReference type="SMART" id="SM00448">
    <property type="entry name" value="REC"/>
    <property type="match status" value="1"/>
</dbReference>
<dbReference type="PRINTS" id="PR00032">
    <property type="entry name" value="HTHARAC"/>
</dbReference>
<dbReference type="AlphaFoldDB" id="A0A3D9HZ18"/>
<reference evidence="7 8" key="1">
    <citation type="submission" date="2018-07" db="EMBL/GenBank/DDBJ databases">
        <title>Genomic Encyclopedia of Type Strains, Phase III (KMG-III): the genomes of soil and plant-associated and newly described type strains.</title>
        <authorList>
            <person name="Whitman W."/>
        </authorList>
    </citation>
    <scope>NUCLEOTIDE SEQUENCE [LARGE SCALE GENOMIC DNA]</scope>
    <source>
        <strain evidence="7 8">CECT 7287</strain>
    </source>
</reference>
<dbReference type="PROSITE" id="PS50110">
    <property type="entry name" value="RESPONSE_REGULATORY"/>
    <property type="match status" value="1"/>
</dbReference>
<organism evidence="7 8">
    <name type="scientific">Cohnella phaseoli</name>
    <dbReference type="NCBI Taxonomy" id="456490"/>
    <lineage>
        <taxon>Bacteria</taxon>
        <taxon>Bacillati</taxon>
        <taxon>Bacillota</taxon>
        <taxon>Bacilli</taxon>
        <taxon>Bacillales</taxon>
        <taxon>Paenibacillaceae</taxon>
        <taxon>Cohnella</taxon>
    </lineage>
</organism>
<dbReference type="EMBL" id="QRDZ01000047">
    <property type="protein sequence ID" value="RED54670.1"/>
    <property type="molecule type" value="Genomic_DNA"/>
</dbReference>
<dbReference type="PANTHER" id="PTHR43280:SF28">
    <property type="entry name" value="HTH-TYPE TRANSCRIPTIONAL ACTIVATOR RHAS"/>
    <property type="match status" value="1"/>
</dbReference>
<keyword evidence="3" id="KW-0804">Transcription</keyword>
<feature type="domain" description="HTH araC/xylS-type" evidence="5">
    <location>
        <begin position="287"/>
        <end position="385"/>
    </location>
</feature>
<gene>
    <name evidence="7" type="ORF">DFP98_14732</name>
</gene>
<dbReference type="OrthoDB" id="9788446at2"/>
<evidence type="ECO:0000256" key="3">
    <source>
        <dbReference type="ARBA" id="ARBA00023163"/>
    </source>
</evidence>
<dbReference type="SUPFAM" id="SSF46689">
    <property type="entry name" value="Homeodomain-like"/>
    <property type="match status" value="2"/>
</dbReference>
<keyword evidence="4" id="KW-0597">Phosphoprotein</keyword>
<dbReference type="PROSITE" id="PS00041">
    <property type="entry name" value="HTH_ARAC_FAMILY_1"/>
    <property type="match status" value="1"/>
</dbReference>
<dbReference type="SMART" id="SM00342">
    <property type="entry name" value="HTH_ARAC"/>
    <property type="match status" value="1"/>
</dbReference>
<dbReference type="Pfam" id="PF12833">
    <property type="entry name" value="HTH_18"/>
    <property type="match status" value="1"/>
</dbReference>